<keyword evidence="2" id="KW-1185">Reference proteome</keyword>
<dbReference type="EMBL" id="CAJNOR010019020">
    <property type="protein sequence ID" value="CAF1689185.1"/>
    <property type="molecule type" value="Genomic_DNA"/>
</dbReference>
<gene>
    <name evidence="1" type="ORF">XAT740_LOCUS63191</name>
</gene>
<organism evidence="1 2">
    <name type="scientific">Adineta ricciae</name>
    <name type="common">Rotifer</name>
    <dbReference type="NCBI Taxonomy" id="249248"/>
    <lineage>
        <taxon>Eukaryota</taxon>
        <taxon>Metazoa</taxon>
        <taxon>Spiralia</taxon>
        <taxon>Gnathifera</taxon>
        <taxon>Rotifera</taxon>
        <taxon>Eurotatoria</taxon>
        <taxon>Bdelloidea</taxon>
        <taxon>Adinetida</taxon>
        <taxon>Adinetidae</taxon>
        <taxon>Adineta</taxon>
    </lineage>
</organism>
<sequence length="78" mass="8309">AYPVDGLSVPTVLCIGDHDAASHVISIDVDISINQKLSCTTHPVITSVCTGQNEINLPASVNVMEVSSGFEYFLLTFN</sequence>
<dbReference type="AlphaFoldDB" id="A0A816HPP2"/>
<proteinExistence type="predicted"/>
<feature type="non-terminal residue" evidence="1">
    <location>
        <position position="1"/>
    </location>
</feature>
<dbReference type="Proteomes" id="UP000663828">
    <property type="component" value="Unassembled WGS sequence"/>
</dbReference>
<reference evidence="1" key="1">
    <citation type="submission" date="2021-02" db="EMBL/GenBank/DDBJ databases">
        <authorList>
            <person name="Nowell W R."/>
        </authorList>
    </citation>
    <scope>NUCLEOTIDE SEQUENCE</scope>
</reference>
<comment type="caution">
    <text evidence="1">The sequence shown here is derived from an EMBL/GenBank/DDBJ whole genome shotgun (WGS) entry which is preliminary data.</text>
</comment>
<protein>
    <submittedName>
        <fullName evidence="1">Uncharacterized protein</fullName>
    </submittedName>
</protein>
<evidence type="ECO:0000313" key="2">
    <source>
        <dbReference type="Proteomes" id="UP000663828"/>
    </source>
</evidence>
<accession>A0A816HPP2</accession>
<name>A0A816HPP2_ADIRI</name>
<evidence type="ECO:0000313" key="1">
    <source>
        <dbReference type="EMBL" id="CAF1689185.1"/>
    </source>
</evidence>